<protein>
    <submittedName>
        <fullName evidence="1">Uncharacterized protein</fullName>
    </submittedName>
</protein>
<dbReference type="Proteomes" id="UP000629603">
    <property type="component" value="Segment"/>
</dbReference>
<dbReference type="EMBL" id="MN988521">
    <property type="protein sequence ID" value="QIG71216.1"/>
    <property type="molecule type" value="Genomic_DNA"/>
</dbReference>
<evidence type="ECO:0000313" key="1">
    <source>
        <dbReference type="EMBL" id="QIG71216.1"/>
    </source>
</evidence>
<organism evidence="1 2">
    <name type="scientific">Rhizobium phage RHph_TM30</name>
    <dbReference type="NCBI Taxonomy" id="2509764"/>
    <lineage>
        <taxon>Viruses</taxon>
        <taxon>Duplodnaviria</taxon>
        <taxon>Heunggongvirae</taxon>
        <taxon>Uroviricota</taxon>
        <taxon>Caudoviricetes</taxon>
        <taxon>Kleczkowskaviridae</taxon>
        <taxon>Cuauhnahuacvirus</taxon>
        <taxon>Cuauhnahuacvirus TM30</taxon>
    </lineage>
</organism>
<evidence type="ECO:0000313" key="2">
    <source>
        <dbReference type="Proteomes" id="UP000629603"/>
    </source>
</evidence>
<reference evidence="1 2" key="1">
    <citation type="submission" date="2020-01" db="EMBL/GenBank/DDBJ databases">
        <title>Patterns of diversity and host range of bacteriophage communities associated with bean-nodulatin bacteria.</title>
        <authorList>
            <person name="Vann Cauwenberghe J."/>
            <person name="Santamaria R.I."/>
            <person name="Bustos P."/>
            <person name="Juarez S."/>
            <person name="Gonzalez V."/>
        </authorList>
    </citation>
    <scope>NUCLEOTIDE SEQUENCE [LARGE SCALE GENOMIC DNA]</scope>
</reference>
<name>A0A7S5R4W8_9CAUD</name>
<accession>A0A7S5R4W8</accession>
<keyword evidence="2" id="KW-1185">Reference proteome</keyword>
<gene>
    <name evidence="1" type="ORF">EVB93_109</name>
</gene>
<proteinExistence type="predicted"/>
<sequence length="158" mass="18502">MILEDVLETKKYYINSLREYSRKQIDLWRMVPWLVLQAQGRSGWSDAYGRCIRNGIWTINSATNGGYCATSVDCDSGELMYFNKPMRDNCKELMLIDPKELDASLVIAYLNQRILNDKEDHSIKQKGPTWREDTAKELGIERVYHRTRTIPEPSWSYD</sequence>